<evidence type="ECO:0000256" key="2">
    <source>
        <dbReference type="ARBA" id="ARBA00022525"/>
    </source>
</evidence>
<name>A0A0W4ZJH6_PNEC8</name>
<evidence type="ECO:0000256" key="6">
    <source>
        <dbReference type="SAM" id="SignalP"/>
    </source>
</evidence>
<dbReference type="Pfam" id="PF05730">
    <property type="entry name" value="CFEM"/>
    <property type="match status" value="1"/>
</dbReference>
<keyword evidence="4" id="KW-1015">Disulfide bond</keyword>
<dbReference type="GO" id="GO:0005576">
    <property type="term" value="C:extracellular region"/>
    <property type="evidence" value="ECO:0007669"/>
    <property type="project" value="UniProtKB-SubCell"/>
</dbReference>
<dbReference type="EMBL" id="LFVZ01000007">
    <property type="protein sequence ID" value="KTW28485.1"/>
    <property type="molecule type" value="Genomic_DNA"/>
</dbReference>
<dbReference type="GeneID" id="28936516"/>
<accession>A0A0W4ZJH6</accession>
<keyword evidence="5" id="KW-1133">Transmembrane helix</keyword>
<proteinExistence type="predicted"/>
<evidence type="ECO:0000256" key="4">
    <source>
        <dbReference type="ARBA" id="ARBA00023157"/>
    </source>
</evidence>
<feature type="signal peptide" evidence="6">
    <location>
        <begin position="1"/>
        <end position="17"/>
    </location>
</feature>
<feature type="transmembrane region" description="Helical" evidence="5">
    <location>
        <begin position="282"/>
        <end position="302"/>
    </location>
</feature>
<evidence type="ECO:0000313" key="8">
    <source>
        <dbReference type="EMBL" id="KTW28485.1"/>
    </source>
</evidence>
<dbReference type="VEuPathDB" id="FungiDB:T552_01745"/>
<dbReference type="AlphaFoldDB" id="A0A0W4ZJH6"/>
<evidence type="ECO:0000256" key="5">
    <source>
        <dbReference type="SAM" id="Phobius"/>
    </source>
</evidence>
<comment type="caution">
    <text evidence="8">The sequence shown here is derived from an EMBL/GenBank/DDBJ whole genome shotgun (WGS) entry which is preliminary data.</text>
</comment>
<comment type="subcellular location">
    <subcellularLocation>
        <location evidence="1">Secreted</location>
    </subcellularLocation>
</comment>
<keyword evidence="5" id="KW-0812">Transmembrane</keyword>
<dbReference type="RefSeq" id="XP_018226028.1">
    <property type="nucleotide sequence ID" value="XM_018370313.1"/>
</dbReference>
<sequence length="310" mass="35150">MSLIFMLFLCFSGTGLAYKSEKESSISGDEGFYAEKYAYIPVDRGESGIRNIENNGYIEESFKKGIDVNTYNEVEKSDLKRSFQNFAGGYIPLYIKRALVNSLRSIRQISSRGLTEKTKYSNYFTKLFKHSFSASSNILQKKNTNNRIYKRSFSHLSKRDQVQCVNFLEKLEDSSLNRNSRECFKESIFFSGCPNIFDIPCLCRSNNYKSHIALCIYQRSTIQLITAFAFASEICSNYASLSSSCISSLLANSDNLYKKYNFKVKVDASDSKQKTCSKSYSIFANFSILTLILIVAGTSIFIQTGILSLI</sequence>
<keyword evidence="2" id="KW-0964">Secreted</keyword>
<dbReference type="InterPro" id="IPR008427">
    <property type="entry name" value="Extracellular_membr_CFEM_dom"/>
</dbReference>
<evidence type="ECO:0000313" key="9">
    <source>
        <dbReference type="Proteomes" id="UP000054454"/>
    </source>
</evidence>
<keyword evidence="5" id="KW-0472">Membrane</keyword>
<reference evidence="9" key="1">
    <citation type="journal article" date="2016" name="Nat. Commun.">
        <title>Genome analysis of three Pneumocystis species reveals adaptation mechanisms to life exclusively in mammalian hosts.</title>
        <authorList>
            <person name="Ma L."/>
            <person name="Chen Z."/>
            <person name="Huang D.W."/>
            <person name="Kutty G."/>
            <person name="Ishihara M."/>
            <person name="Wang H."/>
            <person name="Abouelleil A."/>
            <person name="Bishop L."/>
            <person name="Davey E."/>
            <person name="Deng R."/>
            <person name="Deng X."/>
            <person name="Fan L."/>
            <person name="Fantoni G."/>
            <person name="Fitzgerald M."/>
            <person name="Gogineni E."/>
            <person name="Goldberg J.M."/>
            <person name="Handley G."/>
            <person name="Hu X."/>
            <person name="Huber C."/>
            <person name="Jiao X."/>
            <person name="Jones K."/>
            <person name="Levin J.Z."/>
            <person name="Liu Y."/>
            <person name="Macdonald P."/>
            <person name="Melnikov A."/>
            <person name="Raley C."/>
            <person name="Sassi M."/>
            <person name="Sherman B.T."/>
            <person name="Song X."/>
            <person name="Sykes S."/>
            <person name="Tran B."/>
            <person name="Walsh L."/>
            <person name="Xia Y."/>
            <person name="Yang J."/>
            <person name="Young S."/>
            <person name="Zeng Q."/>
            <person name="Zheng X."/>
            <person name="Stephens R."/>
            <person name="Nusbaum C."/>
            <person name="Birren B.W."/>
            <person name="Azadi P."/>
            <person name="Lempicki R.A."/>
            <person name="Cuomo C.A."/>
            <person name="Kovacs J.A."/>
        </authorList>
    </citation>
    <scope>NUCLEOTIDE SEQUENCE [LARGE SCALE GENOMIC DNA]</scope>
    <source>
        <strain evidence="9">B80</strain>
    </source>
</reference>
<evidence type="ECO:0000256" key="1">
    <source>
        <dbReference type="ARBA" id="ARBA00004613"/>
    </source>
</evidence>
<keyword evidence="9" id="KW-1185">Reference proteome</keyword>
<dbReference type="OrthoDB" id="5402089at2759"/>
<keyword evidence="3 6" id="KW-0732">Signal</keyword>
<feature type="chain" id="PRO_5006933812" description="CFEM domain-containing protein" evidence="6">
    <location>
        <begin position="18"/>
        <end position="310"/>
    </location>
</feature>
<protein>
    <recommendedName>
        <fullName evidence="7">CFEM domain-containing protein</fullName>
    </recommendedName>
</protein>
<feature type="domain" description="CFEM" evidence="7">
    <location>
        <begin position="180"/>
        <end position="236"/>
    </location>
</feature>
<dbReference type="Proteomes" id="UP000054454">
    <property type="component" value="Unassembled WGS sequence"/>
</dbReference>
<organism evidence="8 9">
    <name type="scientific">Pneumocystis carinii (strain B80)</name>
    <name type="common">Rat pneumocystis pneumonia agent</name>
    <name type="synonym">Pneumocystis carinii f. sp. carinii</name>
    <dbReference type="NCBI Taxonomy" id="1408658"/>
    <lineage>
        <taxon>Eukaryota</taxon>
        <taxon>Fungi</taxon>
        <taxon>Dikarya</taxon>
        <taxon>Ascomycota</taxon>
        <taxon>Taphrinomycotina</taxon>
        <taxon>Pneumocystomycetes</taxon>
        <taxon>Pneumocystaceae</taxon>
        <taxon>Pneumocystis</taxon>
    </lineage>
</organism>
<gene>
    <name evidence="8" type="ORF">T552_01745</name>
</gene>
<evidence type="ECO:0000256" key="3">
    <source>
        <dbReference type="ARBA" id="ARBA00022729"/>
    </source>
</evidence>
<evidence type="ECO:0000259" key="7">
    <source>
        <dbReference type="Pfam" id="PF05730"/>
    </source>
</evidence>